<sequence>MLTMMAGISGSAGARVWWPLWQDARAGRAAVTARQRVAPKCVRGSPWRRGRSGRRLPGPCCRETEALGGVRRFTCPAGMFRCAAGCPDALVMPLGREAGVRSDGALRRPVVYSGRPLTDIRRRGPRIRVSGRRGGSTDVQQR</sequence>
<name>I3WY35_9ACTN</name>
<dbReference type="AlphaFoldDB" id="I3WY35"/>
<gene>
    <name evidence="2" type="primary">ladF</name>
</gene>
<evidence type="ECO:0000256" key="1">
    <source>
        <dbReference type="SAM" id="MobiDB-lite"/>
    </source>
</evidence>
<reference evidence="2" key="1">
    <citation type="submission" date="2012-03" db="EMBL/GenBank/DDBJ databases">
        <title>Organization of laidlomycin biosynthetic gene cluster in Streptomyces laidlogenes KCTC 10631BP.</title>
        <authorList>
            <person name="Hwang J.Y."/>
            <person name="Kim H.S."/>
            <person name="Sedai B."/>
            <person name="Nam D.H."/>
        </authorList>
    </citation>
    <scope>NUCLEOTIDE SEQUENCE</scope>
    <source>
        <strain evidence="2">CS684</strain>
    </source>
</reference>
<accession>I3WY35</accession>
<dbReference type="EMBL" id="JQ793783">
    <property type="protein sequence ID" value="AFL48535.1"/>
    <property type="molecule type" value="Genomic_DNA"/>
</dbReference>
<proteinExistence type="predicted"/>
<protein>
    <submittedName>
        <fullName evidence="2">Uncharacterized protein</fullName>
    </submittedName>
</protein>
<organism evidence="2">
    <name type="scientific">Streptomyces sp. CS684</name>
    <dbReference type="NCBI Taxonomy" id="272618"/>
    <lineage>
        <taxon>Bacteria</taxon>
        <taxon>Bacillati</taxon>
        <taxon>Actinomycetota</taxon>
        <taxon>Actinomycetes</taxon>
        <taxon>Kitasatosporales</taxon>
        <taxon>Streptomycetaceae</taxon>
        <taxon>Streptomyces</taxon>
    </lineage>
</organism>
<feature type="region of interest" description="Disordered" evidence="1">
    <location>
        <begin position="121"/>
        <end position="142"/>
    </location>
</feature>
<evidence type="ECO:0000313" key="2">
    <source>
        <dbReference type="EMBL" id="AFL48535.1"/>
    </source>
</evidence>